<evidence type="ECO:0000313" key="2">
    <source>
        <dbReference type="Proteomes" id="UP001064297"/>
    </source>
</evidence>
<keyword evidence="2" id="KW-1185">Reference proteome</keyword>
<evidence type="ECO:0008006" key="3">
    <source>
        <dbReference type="Google" id="ProtNLM"/>
    </source>
</evidence>
<sequence>MATTPQRPDFTAAEVEIIVAIAKALSRGLDDPDWATKALLSRPALRRAISAILTRLSVGADGYMGAATAEESLRQATRAARAARRLAKLAPTTSNAIKPTVIAPPLRETHAVREVMPQVLRSTDDIFRKAVAQVMVQPITTEKDRLAAVESALAFLTRNGVTAFVDRAGRRWNLTSYLEMATRTALARSASDWFTHELTRNGVDLVRVSEHPDCAPQCLPFQGRLLSITGATRGPVGVGADGSLHEVVASLAEARARGYEHPGCRHVLLPWVPGDDLAAPVPVDPQVYRDEQQLRALERKARAQRYHAAAAISPARRTRANAALRATQAAIRAHVHATGVRRQRHRESLGPR</sequence>
<dbReference type="InterPro" id="IPR009319">
    <property type="entry name" value="Phage_A118_VSP1"/>
</dbReference>
<organism evidence="1 2">
    <name type="scientific">Gordonia phage ObLaDi</name>
    <dbReference type="NCBI Taxonomy" id="2978487"/>
    <lineage>
        <taxon>Viruses</taxon>
        <taxon>Duplodnaviria</taxon>
        <taxon>Heunggongvirae</taxon>
        <taxon>Uroviricota</taxon>
        <taxon>Caudoviricetes</taxon>
        <taxon>Kruegerviridae</taxon>
        <taxon>Cafassovirus</taxon>
        <taxon>Cafassovirus obladi</taxon>
    </lineage>
</organism>
<reference evidence="1" key="1">
    <citation type="submission" date="2022-08" db="EMBL/GenBank/DDBJ databases">
        <authorList>
            <person name="Abuwarda M.A."/>
            <person name="Alvarez A."/>
            <person name="Batteikh M."/>
            <person name="Baughman A.P."/>
            <person name="Chavez V."/>
            <person name="Cheng C."/>
            <person name="Cosentino E.J."/>
            <person name="Di Blasi D.L."/>
            <person name="Dooley N.L."/>
            <person name="Empson B.M."/>
            <person name="Erfanian K."/>
            <person name="Esparza P.D."/>
            <person name="Fleming H.S."/>
            <person name="Ghannam M.S."/>
            <person name="Gibbons A.C."/>
            <person name="Gonzalez C."/>
            <person name="Huq N.E."/>
            <person name="Jin K."/>
            <person name="Kamarzar M."/>
            <person name="Khaine A."/>
            <person name="Krug K.R."/>
            <person name="Lee A."/>
            <person name="Liao S."/>
            <person name="Light I."/>
            <person name="Ma Y."/>
            <person name="Magaling J.M."/>
            <person name="McLinden K.C."/>
            <person name="Melkote A."/>
            <person name="Montoya Serpas C.A."/>
            <person name="Niazmandi K."/>
            <person name="Ostroske E.C."/>
            <person name="Paek B.H."/>
            <person name="Rajiv S."/>
            <person name="Santos C.E."/>
            <person name="Semaan S.A."/>
            <person name="Senthilvelan J."/>
            <person name="Sheppy T.E."/>
            <person name="Stephenson J.C."/>
            <person name="Tenney M.E."/>
            <person name="Teoh N."/>
            <person name="Thorp J.P."/>
            <person name="Turon Font G."/>
            <person name="Uvarov E.V."/>
            <person name="Verpukhovskiy P."/>
            <person name="Wang J."/>
            <person name="Whang A.Y."/>
            <person name="Wright N.E."/>
            <person name="Wu M."/>
            <person name="Zhuang C."/>
            <person name="Bruns J.A."/>
            <person name="Chai A.E."/>
            <person name="Parikh H."/>
            <person name="Zorawik M."/>
            <person name="Garza D.R."/>
            <person name="Ngo R.T."/>
            <person name="Reddi K."/>
            <person name="Garcia-Vedrenne A.E."/>
            <person name="Freise A.C."/>
            <person name="Balish M.F."/>
            <person name="Garlena R.A."/>
            <person name="Russell D.A."/>
            <person name="Jacobs-Sera D."/>
            <person name="Hatfull G.F."/>
        </authorList>
    </citation>
    <scope>NUCLEOTIDE SEQUENCE</scope>
</reference>
<name>A0A977KLK0_9CAUD</name>
<evidence type="ECO:0000313" key="1">
    <source>
        <dbReference type="EMBL" id="UXE03728.1"/>
    </source>
</evidence>
<accession>A0A977KLK0</accession>
<dbReference type="EMBL" id="OP297535">
    <property type="protein sequence ID" value="UXE03728.1"/>
    <property type="molecule type" value="Genomic_DNA"/>
</dbReference>
<dbReference type="Proteomes" id="UP001064297">
    <property type="component" value="Segment"/>
</dbReference>
<gene>
    <name evidence="1" type="primary">5</name>
    <name evidence="1" type="ORF">SEA_OBLADI_5</name>
</gene>
<proteinExistence type="predicted"/>
<dbReference type="Pfam" id="PF06152">
    <property type="entry name" value="Phage_min_cap2"/>
    <property type="match status" value="1"/>
</dbReference>
<protein>
    <recommendedName>
        <fullName evidence="3">Capsid maturation protease</fullName>
    </recommendedName>
</protein>
<dbReference type="GO" id="GO:0005198">
    <property type="term" value="F:structural molecule activity"/>
    <property type="evidence" value="ECO:0007669"/>
    <property type="project" value="InterPro"/>
</dbReference>